<evidence type="ECO:0000256" key="4">
    <source>
        <dbReference type="ARBA" id="ARBA00022833"/>
    </source>
</evidence>
<dbReference type="GO" id="GO:0046872">
    <property type="term" value="F:metal ion binding"/>
    <property type="evidence" value="ECO:0007669"/>
    <property type="project" value="UniProtKB-KW"/>
</dbReference>
<gene>
    <name evidence="7" type="ORF">DCMF_18445</name>
</gene>
<protein>
    <recommendedName>
        <fullName evidence="9">DNA replication initiation control protein YabA</fullName>
    </recommendedName>
</protein>
<evidence type="ECO:0000256" key="6">
    <source>
        <dbReference type="SAM" id="Coils"/>
    </source>
</evidence>
<dbReference type="EMBL" id="CP017634">
    <property type="protein sequence ID" value="ATW26462.1"/>
    <property type="molecule type" value="Genomic_DNA"/>
</dbReference>
<evidence type="ECO:0000256" key="3">
    <source>
        <dbReference type="ARBA" id="ARBA00022723"/>
    </source>
</evidence>
<dbReference type="GO" id="GO:0008156">
    <property type="term" value="P:negative regulation of DNA replication"/>
    <property type="evidence" value="ECO:0007669"/>
    <property type="project" value="UniProtKB-KW"/>
</dbReference>
<keyword evidence="4" id="KW-0862">Zinc</keyword>
<proteinExistence type="predicted"/>
<dbReference type="KEGG" id="fwa:DCMF_18445"/>
<keyword evidence="2" id="KW-0235">DNA replication</keyword>
<evidence type="ECO:0000313" key="7">
    <source>
        <dbReference type="EMBL" id="ATW26462.1"/>
    </source>
</evidence>
<feature type="coiled-coil region" evidence="6">
    <location>
        <begin position="2"/>
        <end position="50"/>
    </location>
</feature>
<keyword evidence="8" id="KW-1185">Reference proteome</keyword>
<accession>A0A3G1KVI7</accession>
<sequence>MAVELTQALHELEEKVGEILSEIQTLRRHVHQLEQQNEFLRARLYAEKAQGKGFDNLTRLYEEGYHVCPIHFARARTEDCLFCISFLNKESKAGEGA</sequence>
<dbReference type="Gene3D" id="1.20.5.340">
    <property type="match status" value="1"/>
</dbReference>
<name>A0A3G1KVI7_FORW1</name>
<dbReference type="InterPro" id="IPR010377">
    <property type="entry name" value="YabA"/>
</dbReference>
<dbReference type="GO" id="GO:0006260">
    <property type="term" value="P:DNA replication"/>
    <property type="evidence" value="ECO:0007669"/>
    <property type="project" value="UniProtKB-KW"/>
</dbReference>
<evidence type="ECO:0000256" key="5">
    <source>
        <dbReference type="ARBA" id="ARBA00022880"/>
    </source>
</evidence>
<keyword evidence="1" id="KW-0963">Cytoplasm</keyword>
<reference evidence="7 8" key="1">
    <citation type="submission" date="2016-10" db="EMBL/GenBank/DDBJ databases">
        <title>Complete Genome Sequence of Peptococcaceae strain DCMF.</title>
        <authorList>
            <person name="Edwards R.J."/>
            <person name="Holland S.I."/>
            <person name="Deshpande N.P."/>
            <person name="Wong Y.K."/>
            <person name="Ertan H."/>
            <person name="Manefield M."/>
            <person name="Russell T.L."/>
            <person name="Lee M.J."/>
        </authorList>
    </citation>
    <scope>NUCLEOTIDE SEQUENCE [LARGE SCALE GENOMIC DNA]</scope>
    <source>
        <strain evidence="7 8">DCMF</strain>
    </source>
</reference>
<keyword evidence="5" id="KW-0236">DNA replication inhibitor</keyword>
<organism evidence="7 8">
    <name type="scientific">Formimonas warabiya</name>
    <dbReference type="NCBI Taxonomy" id="1761012"/>
    <lineage>
        <taxon>Bacteria</taxon>
        <taxon>Bacillati</taxon>
        <taxon>Bacillota</taxon>
        <taxon>Clostridia</taxon>
        <taxon>Eubacteriales</taxon>
        <taxon>Peptococcaceae</taxon>
        <taxon>Candidatus Formimonas</taxon>
    </lineage>
</organism>
<dbReference type="Proteomes" id="UP000323521">
    <property type="component" value="Chromosome"/>
</dbReference>
<keyword evidence="6" id="KW-0175">Coiled coil</keyword>
<dbReference type="AlphaFoldDB" id="A0A3G1KVI7"/>
<dbReference type="OrthoDB" id="2112130at2"/>
<evidence type="ECO:0000256" key="1">
    <source>
        <dbReference type="ARBA" id="ARBA00022490"/>
    </source>
</evidence>
<evidence type="ECO:0000313" key="8">
    <source>
        <dbReference type="Proteomes" id="UP000323521"/>
    </source>
</evidence>
<evidence type="ECO:0000256" key="2">
    <source>
        <dbReference type="ARBA" id="ARBA00022705"/>
    </source>
</evidence>
<dbReference type="Pfam" id="PF06156">
    <property type="entry name" value="YabA"/>
    <property type="match status" value="1"/>
</dbReference>
<evidence type="ECO:0008006" key="9">
    <source>
        <dbReference type="Google" id="ProtNLM"/>
    </source>
</evidence>
<keyword evidence="3" id="KW-0479">Metal-binding</keyword>